<reference evidence="2" key="1">
    <citation type="journal article" date="2012" name="MBio">
        <title>Comparative genome analysis of Trichophyton rubrum and related dermatophytes reveals candidate genes involved in infection.</title>
        <authorList>
            <person name="Martinez D.A."/>
            <person name="Oliver B.G."/>
            <person name="Graeser Y."/>
            <person name="Goldberg J.M."/>
            <person name="Li W."/>
            <person name="Martinez-Rossi N.M."/>
            <person name="Monod M."/>
            <person name="Shelest E."/>
            <person name="Barton R.C."/>
            <person name="Birch E."/>
            <person name="Brakhage A.A."/>
            <person name="Chen Z."/>
            <person name="Gurr S.J."/>
            <person name="Heiman D."/>
            <person name="Heitman J."/>
            <person name="Kosti I."/>
            <person name="Rossi A."/>
            <person name="Saif S."/>
            <person name="Samalova M."/>
            <person name="Saunders C.W."/>
            <person name="Shea T."/>
            <person name="Summerbell R.C."/>
            <person name="Xu J."/>
            <person name="Young S."/>
            <person name="Zeng Q."/>
            <person name="Birren B.W."/>
            <person name="Cuomo C.A."/>
            <person name="White T.C."/>
        </authorList>
    </citation>
    <scope>NUCLEOTIDE SEQUENCE [LARGE SCALE GENOMIC DNA]</scope>
    <source>
        <strain evidence="2">ATCC MYA-4604 / CBS 118893</strain>
    </source>
</reference>
<evidence type="ECO:0000313" key="1">
    <source>
        <dbReference type="EMBL" id="EFR04675.1"/>
    </source>
</evidence>
<protein>
    <submittedName>
        <fullName evidence="1">Uncharacterized protein</fullName>
    </submittedName>
</protein>
<sequence length="79" mass="8871">MVCWVRSLVLKKKNIHGFTPHLNGLGDPLLFTTHEIKTMVDTSREPLSNIDTNRQNASKKNARCFQMVTTSSSNGKARV</sequence>
<name>E4V3V1_ARTGP</name>
<proteinExistence type="predicted"/>
<dbReference type="EMBL" id="DS989828">
    <property type="protein sequence ID" value="EFR04675.1"/>
    <property type="molecule type" value="Genomic_DNA"/>
</dbReference>
<dbReference type="InParanoid" id="E4V3V1"/>
<dbReference type="GeneID" id="10025679"/>
<evidence type="ECO:0000313" key="2">
    <source>
        <dbReference type="Proteomes" id="UP000002669"/>
    </source>
</evidence>
<accession>E4V3V1</accession>
<dbReference type="HOGENOM" id="CLU_2605570_0_0_1"/>
<organism evidence="2">
    <name type="scientific">Arthroderma gypseum (strain ATCC MYA-4604 / CBS 118893)</name>
    <name type="common">Microsporum gypseum</name>
    <dbReference type="NCBI Taxonomy" id="535722"/>
    <lineage>
        <taxon>Eukaryota</taxon>
        <taxon>Fungi</taxon>
        <taxon>Dikarya</taxon>
        <taxon>Ascomycota</taxon>
        <taxon>Pezizomycotina</taxon>
        <taxon>Eurotiomycetes</taxon>
        <taxon>Eurotiomycetidae</taxon>
        <taxon>Onygenales</taxon>
        <taxon>Arthrodermataceae</taxon>
        <taxon>Nannizzia</taxon>
    </lineage>
</organism>
<dbReference type="Proteomes" id="UP000002669">
    <property type="component" value="Unassembled WGS sequence"/>
</dbReference>
<keyword evidence="2" id="KW-1185">Reference proteome</keyword>
<dbReference type="VEuPathDB" id="FungiDB:MGYG_07681"/>
<dbReference type="AlphaFoldDB" id="E4V3V1"/>
<gene>
    <name evidence="1" type="ORF">MGYG_07681</name>
</gene>
<dbReference type="RefSeq" id="XP_003170438.1">
    <property type="nucleotide sequence ID" value="XM_003170390.1"/>
</dbReference>